<keyword evidence="6" id="KW-1185">Reference proteome</keyword>
<dbReference type="GO" id="GO:0005737">
    <property type="term" value="C:cytoplasm"/>
    <property type="evidence" value="ECO:0007669"/>
    <property type="project" value="TreeGrafter"/>
</dbReference>
<dbReference type="OrthoDB" id="2422440at2759"/>
<evidence type="ECO:0000313" key="6">
    <source>
        <dbReference type="Proteomes" id="UP000838412"/>
    </source>
</evidence>
<evidence type="ECO:0000256" key="3">
    <source>
        <dbReference type="ARBA" id="ARBA00031743"/>
    </source>
</evidence>
<organism evidence="5 6">
    <name type="scientific">Branchiostoma lanceolatum</name>
    <name type="common">Common lancelet</name>
    <name type="synonym">Amphioxus lanceolatum</name>
    <dbReference type="NCBI Taxonomy" id="7740"/>
    <lineage>
        <taxon>Eukaryota</taxon>
        <taxon>Metazoa</taxon>
        <taxon>Chordata</taxon>
        <taxon>Cephalochordata</taxon>
        <taxon>Leptocardii</taxon>
        <taxon>Amphioxiformes</taxon>
        <taxon>Branchiostomatidae</taxon>
        <taxon>Branchiostoma</taxon>
    </lineage>
</organism>
<dbReference type="PANTHER" id="PTHR13601:SF2">
    <property type="entry name" value="GAMETOGENETIN-BINDING PROTEIN 2"/>
    <property type="match status" value="1"/>
</dbReference>
<evidence type="ECO:0000256" key="2">
    <source>
        <dbReference type="ARBA" id="ARBA00019230"/>
    </source>
</evidence>
<dbReference type="PANTHER" id="PTHR13601">
    <property type="entry name" value="GAMETOGENETIN-BINDING PROTEIN 2"/>
    <property type="match status" value="1"/>
</dbReference>
<gene>
    <name evidence="5" type="primary">GGNBP2</name>
    <name evidence="5" type="ORF">BLAG_LOCUS1407</name>
</gene>
<feature type="compositionally biased region" description="Basic residues" evidence="4">
    <location>
        <begin position="373"/>
        <end position="385"/>
    </location>
</feature>
<proteinExistence type="predicted"/>
<evidence type="ECO:0000256" key="1">
    <source>
        <dbReference type="ARBA" id="ARBA00003056"/>
    </source>
</evidence>
<dbReference type="AlphaFoldDB" id="A0A8J9VAV3"/>
<dbReference type="Proteomes" id="UP000838412">
    <property type="component" value="Chromosome 1"/>
</dbReference>
<feature type="compositionally biased region" description="Low complexity" evidence="4">
    <location>
        <begin position="527"/>
        <end position="543"/>
    </location>
</feature>
<dbReference type="EMBL" id="OV696686">
    <property type="protein sequence ID" value="CAH1232113.1"/>
    <property type="molecule type" value="Genomic_DNA"/>
</dbReference>
<feature type="compositionally biased region" description="Basic residues" evidence="4">
    <location>
        <begin position="544"/>
        <end position="558"/>
    </location>
</feature>
<sequence>MARLVAVYREEEYEFDRRQIPLVIDETLTMVMEFQDGGFSMDYHNVKQKELDSFHQKLDVLSKDELAVELMVTSKQLFRALSQLVPCVGCRRSVERLFNQLVESGHPAIEPLIVTPHSVLSIKHAYLFDPRSVYTLFYVHGARLQDVMESIPKSSKKNNRCLLHSLDTHKAKLTGSWIDVWELLSQDCRDEVVLINCESLLETMETYLRKHRFCTECKSKVLRAYSLLTGDIDSTNEKGYCATLYEGLRCCPHERHIHVSGETDFIAHLIGRAEPELAGRFSSSRRERHAKTIDIAQEEVLTCLGIHLYERLHRIWQKLRAEEQTWEMLFYVGVDTLRKSFEMAVEQKQGFTQLEQLCLEIKEEERARELKQEKKRLKRKKRKNKNAAGDRDGEKAEEKVTCTGEEEKENCKCNDVDVNSSCTANDGCSTFGATYDLPSDDDVASSTCSCPSNRLHPSSSKGNSCRSYRSDCGYSSGVEGSESLSGHSSRDGSDIACSEGICNHGSIGDISGEPCSHCEELDDPGCSDCQSNSSSGSSPTSKIASKKAQGKKAKKKASEKKSGESKAGPGVVNGERRMPPPSSAPPSSLGWQSSLQDMLEESCPSEDEDFISEEDIQLFKANQKHLNKEREKLRETLRKRFDSFQRRELGGKACAENASAK</sequence>
<dbReference type="InterPro" id="IPR026073">
    <property type="entry name" value="GGNBP2"/>
</dbReference>
<feature type="region of interest" description="Disordered" evidence="4">
    <location>
        <begin position="372"/>
        <end position="399"/>
    </location>
</feature>
<feature type="compositionally biased region" description="Basic and acidic residues" evidence="4">
    <location>
        <begin position="388"/>
        <end position="399"/>
    </location>
</feature>
<name>A0A8J9VAV3_BRALA</name>
<comment type="function">
    <text evidence="1">May be involved in spermatogenesis.</text>
</comment>
<dbReference type="GO" id="GO:0005634">
    <property type="term" value="C:nucleus"/>
    <property type="evidence" value="ECO:0007669"/>
    <property type="project" value="TreeGrafter"/>
</dbReference>
<feature type="region of interest" description="Disordered" evidence="4">
    <location>
        <begin position="519"/>
        <end position="607"/>
    </location>
</feature>
<feature type="compositionally biased region" description="Acidic residues" evidence="4">
    <location>
        <begin position="598"/>
        <end position="607"/>
    </location>
</feature>
<evidence type="ECO:0000256" key="4">
    <source>
        <dbReference type="SAM" id="MobiDB-lite"/>
    </source>
</evidence>
<protein>
    <recommendedName>
        <fullName evidence="2">Gametogenetin-binding protein 2</fullName>
    </recommendedName>
    <alternativeName>
        <fullName evidence="3">Protein ZNF403</fullName>
    </alternativeName>
</protein>
<accession>A0A8J9VAV3</accession>
<evidence type="ECO:0000313" key="5">
    <source>
        <dbReference type="EMBL" id="CAH1232113.1"/>
    </source>
</evidence>
<reference evidence="5" key="1">
    <citation type="submission" date="2022-01" db="EMBL/GenBank/DDBJ databases">
        <authorList>
            <person name="Braso-Vives M."/>
        </authorList>
    </citation>
    <scope>NUCLEOTIDE SEQUENCE</scope>
</reference>